<accession>A0A2P5F009</accession>
<evidence type="ECO:0000256" key="3">
    <source>
        <dbReference type="ARBA" id="ARBA00022771"/>
    </source>
</evidence>
<evidence type="ECO:0000256" key="1">
    <source>
        <dbReference type="ARBA" id="ARBA00004123"/>
    </source>
</evidence>
<dbReference type="Pfam" id="PF23209">
    <property type="entry name" value="IDM1_C"/>
    <property type="match status" value="1"/>
</dbReference>
<protein>
    <submittedName>
        <fullName evidence="10">FkbH domain containing protein</fullName>
    </submittedName>
</protein>
<evidence type="ECO:0000256" key="4">
    <source>
        <dbReference type="ARBA" id="ARBA00022833"/>
    </source>
</evidence>
<comment type="caution">
    <text evidence="10">The sequence shown here is derived from an EMBL/GenBank/DDBJ whole genome shotgun (WGS) entry which is preliminary data.</text>
</comment>
<dbReference type="SMART" id="SM00249">
    <property type="entry name" value="PHD"/>
    <property type="match status" value="1"/>
</dbReference>
<dbReference type="InterPro" id="IPR056511">
    <property type="entry name" value="IDM1_C"/>
</dbReference>
<feature type="region of interest" description="Disordered" evidence="7">
    <location>
        <begin position="159"/>
        <end position="192"/>
    </location>
</feature>
<gene>
    <name evidence="10" type="ORF">TorRG33x02_131510</name>
</gene>
<evidence type="ECO:0000259" key="9">
    <source>
        <dbReference type="PROSITE" id="PS51186"/>
    </source>
</evidence>
<dbReference type="EMBL" id="JXTC01000077">
    <property type="protein sequence ID" value="PON91120.1"/>
    <property type="molecule type" value="Genomic_DNA"/>
</dbReference>
<dbReference type="PROSITE" id="PS51186">
    <property type="entry name" value="GNAT"/>
    <property type="match status" value="1"/>
</dbReference>
<feature type="compositionally biased region" description="Basic and acidic residues" evidence="7">
    <location>
        <begin position="177"/>
        <end position="188"/>
    </location>
</feature>
<evidence type="ECO:0000256" key="2">
    <source>
        <dbReference type="ARBA" id="ARBA00022723"/>
    </source>
</evidence>
<keyword evidence="3 6" id="KW-0863">Zinc-finger</keyword>
<dbReference type="InterPro" id="IPR013083">
    <property type="entry name" value="Znf_RING/FYVE/PHD"/>
</dbReference>
<dbReference type="GO" id="GO:0016747">
    <property type="term" value="F:acyltransferase activity, transferring groups other than amino-acyl groups"/>
    <property type="evidence" value="ECO:0007669"/>
    <property type="project" value="InterPro"/>
</dbReference>
<dbReference type="AlphaFoldDB" id="A0A2P5F009"/>
<keyword evidence="2" id="KW-0479">Metal-binding</keyword>
<dbReference type="SUPFAM" id="SSF57903">
    <property type="entry name" value="FYVE/PHD zinc finger"/>
    <property type="match status" value="1"/>
</dbReference>
<dbReference type="GO" id="GO:0006357">
    <property type="term" value="P:regulation of transcription by RNA polymerase II"/>
    <property type="evidence" value="ECO:0007669"/>
    <property type="project" value="TreeGrafter"/>
</dbReference>
<feature type="domain" description="PHD-type" evidence="8">
    <location>
        <begin position="378"/>
        <end position="426"/>
    </location>
</feature>
<dbReference type="STRING" id="63057.A0A2P5F009"/>
<dbReference type="Pfam" id="PF22970">
    <property type="entry name" value="DUF7028"/>
    <property type="match status" value="1"/>
</dbReference>
<dbReference type="InterPro" id="IPR001965">
    <property type="entry name" value="Znf_PHD"/>
</dbReference>
<dbReference type="Gene3D" id="3.40.630.30">
    <property type="match status" value="1"/>
</dbReference>
<dbReference type="InParanoid" id="A0A2P5F009"/>
<evidence type="ECO:0000256" key="6">
    <source>
        <dbReference type="PROSITE-ProRule" id="PRU00146"/>
    </source>
</evidence>
<feature type="compositionally biased region" description="Low complexity" evidence="7">
    <location>
        <begin position="161"/>
        <end position="176"/>
    </location>
</feature>
<evidence type="ECO:0000259" key="8">
    <source>
        <dbReference type="PROSITE" id="PS50016"/>
    </source>
</evidence>
<sequence>MKAPPPAERDYVVFPQEFCPQAVVECYKLEAEERAIKTQFKMSDVRAKARGHLSAAGWKFWRGQKKNKLELRYTAPSGKCYYSLRTACKACIDGQGGGVGLGGLVPSPESVDSSAGPTCTTPPAMGAIDDQEGALVLKPEVEVGGCLFPGKIDGFDGIGQESLSLTPPSAASSSESVKAHEEIPHLDDAPQNDVAGIGSVSVVKPRFSKSVRAGKVVKDLKKLGGGGHSCPDDRKRKRHVVSAATTTATTTGSKNVSNKRVRKVVPNRRNPRTILSSLIENGVVSAGARVHYRGKSCSGEILPEGIKCHCCSRVFFLTAFEAHAGSTNHRPAANILLDDGRSLLDCQRQAKTRAAKNVDDRQTTRTVSAGGVVEDENDDVCSVCHYGGELVLCDTCPSAYHVSCLGLKGPPPPSDGDWFCPPCRCGSCGGGYFGEASGTYGSLVCHQCERKYHFACCVRGVFGSRESPFCSEKCQNVCLGLGKILGKRIPVGENGNGLTWTLLKATYPDQRAKLGVALSVMHECFEPAKDPVTNRDIVEDVIFCRESELKRLNFRGFYVVVLEQNDDMVSVAVVRIFGDKLAEVPLVATQFQYRRMGMCGVLMAELEKQLGDLGVKRLTLPAASGVLQTWTSSFGFSKMTDDEKLELLDYNLLDFQDTIMCQKLLKKASVEESRPLKRDLASDFVSGYSSITAEHFDSQSLVNAGAISWSTIYG</sequence>
<dbReference type="InterPro" id="IPR016181">
    <property type="entry name" value="Acyl_CoA_acyltransferase"/>
</dbReference>
<dbReference type="Pfam" id="PF16135">
    <property type="entry name" value="TDBD"/>
    <property type="match status" value="1"/>
</dbReference>
<dbReference type="PANTHER" id="PTHR46309">
    <property type="entry name" value="PHD FINGER PROTEIN 12"/>
    <property type="match status" value="1"/>
</dbReference>
<keyword evidence="5" id="KW-0539">Nucleus</keyword>
<dbReference type="Pfam" id="PF00628">
    <property type="entry name" value="PHD"/>
    <property type="match status" value="1"/>
</dbReference>
<name>A0A2P5F009_TREOI</name>
<proteinExistence type="predicted"/>
<dbReference type="GO" id="GO:0005634">
    <property type="term" value="C:nucleus"/>
    <property type="evidence" value="ECO:0007669"/>
    <property type="project" value="UniProtKB-SubCell"/>
</dbReference>
<reference evidence="11" key="1">
    <citation type="submission" date="2016-06" db="EMBL/GenBank/DDBJ databases">
        <title>Parallel loss of symbiosis genes in relatives of nitrogen-fixing non-legume Parasponia.</title>
        <authorList>
            <person name="Van Velzen R."/>
            <person name="Holmer R."/>
            <person name="Bu F."/>
            <person name="Rutten L."/>
            <person name="Van Zeijl A."/>
            <person name="Liu W."/>
            <person name="Santuari L."/>
            <person name="Cao Q."/>
            <person name="Sharma T."/>
            <person name="Shen D."/>
            <person name="Roswanjaya Y."/>
            <person name="Wardhani T."/>
            <person name="Kalhor M.S."/>
            <person name="Jansen J."/>
            <person name="Van den Hoogen J."/>
            <person name="Gungor B."/>
            <person name="Hartog M."/>
            <person name="Hontelez J."/>
            <person name="Verver J."/>
            <person name="Yang W.-C."/>
            <person name="Schijlen E."/>
            <person name="Repin R."/>
            <person name="Schilthuizen M."/>
            <person name="Schranz E."/>
            <person name="Heidstra R."/>
            <person name="Miyata K."/>
            <person name="Fedorova E."/>
            <person name="Kohlen W."/>
            <person name="Bisseling T."/>
            <person name="Smit S."/>
            <person name="Geurts R."/>
        </authorList>
    </citation>
    <scope>NUCLEOTIDE SEQUENCE [LARGE SCALE GENOMIC DNA]</scope>
    <source>
        <strain evidence="11">cv. RG33-2</strain>
    </source>
</reference>
<keyword evidence="11" id="KW-1185">Reference proteome</keyword>
<dbReference type="InterPro" id="IPR011011">
    <property type="entry name" value="Znf_FYVE_PHD"/>
</dbReference>
<evidence type="ECO:0000313" key="10">
    <source>
        <dbReference type="EMBL" id="PON91120.1"/>
    </source>
</evidence>
<comment type="subcellular location">
    <subcellularLocation>
        <location evidence="1">Nucleus</location>
    </subcellularLocation>
</comment>
<dbReference type="InterPro" id="IPR054292">
    <property type="entry name" value="DUF7028"/>
</dbReference>
<dbReference type="InterPro" id="IPR032308">
    <property type="entry name" value="TDBD"/>
</dbReference>
<dbReference type="InterPro" id="IPR019787">
    <property type="entry name" value="Znf_PHD-finger"/>
</dbReference>
<organism evidence="10 11">
    <name type="scientific">Trema orientale</name>
    <name type="common">Charcoal tree</name>
    <name type="synonym">Celtis orientalis</name>
    <dbReference type="NCBI Taxonomy" id="63057"/>
    <lineage>
        <taxon>Eukaryota</taxon>
        <taxon>Viridiplantae</taxon>
        <taxon>Streptophyta</taxon>
        <taxon>Embryophyta</taxon>
        <taxon>Tracheophyta</taxon>
        <taxon>Spermatophyta</taxon>
        <taxon>Magnoliopsida</taxon>
        <taxon>eudicotyledons</taxon>
        <taxon>Gunneridae</taxon>
        <taxon>Pentapetalae</taxon>
        <taxon>rosids</taxon>
        <taxon>fabids</taxon>
        <taxon>Rosales</taxon>
        <taxon>Cannabaceae</taxon>
        <taxon>Trema</taxon>
    </lineage>
</organism>
<dbReference type="GO" id="GO:0003714">
    <property type="term" value="F:transcription corepressor activity"/>
    <property type="evidence" value="ECO:0007669"/>
    <property type="project" value="InterPro"/>
</dbReference>
<dbReference type="GO" id="GO:0008270">
    <property type="term" value="F:zinc ion binding"/>
    <property type="evidence" value="ECO:0007669"/>
    <property type="project" value="UniProtKB-KW"/>
</dbReference>
<feature type="domain" description="N-acetyltransferase" evidence="9">
    <location>
        <begin position="520"/>
        <end position="657"/>
    </location>
</feature>
<dbReference type="Gene3D" id="3.30.40.10">
    <property type="entry name" value="Zinc/RING finger domain, C3HC4 (zinc finger)"/>
    <property type="match status" value="1"/>
</dbReference>
<dbReference type="SUPFAM" id="SSF55729">
    <property type="entry name" value="Acyl-CoA N-acyltransferases (Nat)"/>
    <property type="match status" value="1"/>
</dbReference>
<dbReference type="OrthoDB" id="1903104at2759"/>
<dbReference type="PROSITE" id="PS50016">
    <property type="entry name" value="ZF_PHD_2"/>
    <property type="match status" value="1"/>
</dbReference>
<dbReference type="Proteomes" id="UP000237000">
    <property type="component" value="Unassembled WGS sequence"/>
</dbReference>
<dbReference type="PANTHER" id="PTHR46309:SF15">
    <property type="entry name" value="PHD-FINGER PROTEIN"/>
    <property type="match status" value="1"/>
</dbReference>
<dbReference type="CDD" id="cd04301">
    <property type="entry name" value="NAT_SF"/>
    <property type="match status" value="1"/>
</dbReference>
<dbReference type="InterPro" id="IPR000182">
    <property type="entry name" value="GNAT_dom"/>
</dbReference>
<evidence type="ECO:0000313" key="11">
    <source>
        <dbReference type="Proteomes" id="UP000237000"/>
    </source>
</evidence>
<dbReference type="InterPro" id="IPR042163">
    <property type="entry name" value="PHF12"/>
</dbReference>
<keyword evidence="4" id="KW-0862">Zinc</keyword>
<evidence type="ECO:0000256" key="5">
    <source>
        <dbReference type="ARBA" id="ARBA00023242"/>
    </source>
</evidence>
<evidence type="ECO:0000256" key="7">
    <source>
        <dbReference type="SAM" id="MobiDB-lite"/>
    </source>
</evidence>